<proteinExistence type="predicted"/>
<evidence type="ECO:0000313" key="1">
    <source>
        <dbReference type="EMBL" id="MEJ8573333.1"/>
    </source>
</evidence>
<name>A0AAW9RZM3_9HYPH</name>
<dbReference type="RefSeq" id="WP_340331026.1">
    <property type="nucleotide sequence ID" value="NZ_JAZHOF010000007.1"/>
</dbReference>
<accession>A0AAW9RZM3</accession>
<reference evidence="1 2" key="1">
    <citation type="submission" date="2024-02" db="EMBL/GenBank/DDBJ databases">
        <title>Genome analysis and characterization of Microbaculum marinisediminis sp. nov., isolated from marine sediment.</title>
        <authorList>
            <person name="Du Z.-J."/>
            <person name="Ye Y.-Q."/>
            <person name="Zhang Z.-R."/>
            <person name="Yuan S.-M."/>
            <person name="Zhang X.-Y."/>
        </authorList>
    </citation>
    <scope>NUCLEOTIDE SEQUENCE [LARGE SCALE GENOMIC DNA]</scope>
    <source>
        <strain evidence="1 2">SDUM1044001</strain>
    </source>
</reference>
<keyword evidence="2" id="KW-1185">Reference proteome</keyword>
<dbReference type="Proteomes" id="UP001378188">
    <property type="component" value="Unassembled WGS sequence"/>
</dbReference>
<comment type="caution">
    <text evidence="1">The sequence shown here is derived from an EMBL/GenBank/DDBJ whole genome shotgun (WGS) entry which is preliminary data.</text>
</comment>
<gene>
    <name evidence="1" type="ORF">V3328_17730</name>
</gene>
<protein>
    <submittedName>
        <fullName evidence="1">Uncharacterized protein</fullName>
    </submittedName>
</protein>
<sequence length="77" mass="8264">MPEDNNPQGSGTATAPVVQQVAMTEEGDGLTVTFTVSTDGKNAEPVRVHVPAKMAKRFGRHMRQAARKMLGEDVPES</sequence>
<organism evidence="1 2">
    <name type="scientific">Microbaculum marinum</name>
    <dbReference type="NCBI Taxonomy" id="1764581"/>
    <lineage>
        <taxon>Bacteria</taxon>
        <taxon>Pseudomonadati</taxon>
        <taxon>Pseudomonadota</taxon>
        <taxon>Alphaproteobacteria</taxon>
        <taxon>Hyphomicrobiales</taxon>
        <taxon>Tepidamorphaceae</taxon>
        <taxon>Microbaculum</taxon>
    </lineage>
</organism>
<evidence type="ECO:0000313" key="2">
    <source>
        <dbReference type="Proteomes" id="UP001378188"/>
    </source>
</evidence>
<dbReference type="EMBL" id="JAZHOF010000007">
    <property type="protein sequence ID" value="MEJ8573333.1"/>
    <property type="molecule type" value="Genomic_DNA"/>
</dbReference>
<dbReference type="AlphaFoldDB" id="A0AAW9RZM3"/>